<proteinExistence type="predicted"/>
<dbReference type="PANTHER" id="PTHR43877">
    <property type="entry name" value="AMINOALKYLPHOSPHONATE N-ACETYLTRANSFERASE-RELATED-RELATED"/>
    <property type="match status" value="1"/>
</dbReference>
<dbReference type="InterPro" id="IPR016181">
    <property type="entry name" value="Acyl_CoA_acyltransferase"/>
</dbReference>
<evidence type="ECO:0000313" key="5">
    <source>
        <dbReference type="Proteomes" id="UP000662200"/>
    </source>
</evidence>
<dbReference type="Proteomes" id="UP000662200">
    <property type="component" value="Unassembled WGS sequence"/>
</dbReference>
<name>A0A8J3BTW0_9ACTN</name>
<dbReference type="SUPFAM" id="SSF55729">
    <property type="entry name" value="Acyl-CoA N-acyltransferases (Nat)"/>
    <property type="match status" value="1"/>
</dbReference>
<keyword evidence="5" id="KW-1185">Reference proteome</keyword>
<dbReference type="RefSeq" id="WP_189114030.1">
    <property type="nucleotide sequence ID" value="NZ_BMQC01000006.1"/>
</dbReference>
<reference evidence="4" key="2">
    <citation type="submission" date="2020-09" db="EMBL/GenBank/DDBJ databases">
        <authorList>
            <person name="Sun Q."/>
            <person name="Ohkuma M."/>
        </authorList>
    </citation>
    <scope>NUCLEOTIDE SEQUENCE</scope>
    <source>
        <strain evidence="4">JCM 3091</strain>
    </source>
</reference>
<dbReference type="InterPro" id="IPR025289">
    <property type="entry name" value="DUF4081"/>
</dbReference>
<dbReference type="PIRSF" id="PIRSF021603">
    <property type="entry name" value="UCP21603_acetyltransf"/>
    <property type="match status" value="1"/>
</dbReference>
<organism evidence="4 5">
    <name type="scientific">Pilimelia terevasa</name>
    <dbReference type="NCBI Taxonomy" id="53372"/>
    <lineage>
        <taxon>Bacteria</taxon>
        <taxon>Bacillati</taxon>
        <taxon>Actinomycetota</taxon>
        <taxon>Actinomycetes</taxon>
        <taxon>Micromonosporales</taxon>
        <taxon>Micromonosporaceae</taxon>
        <taxon>Pilimelia</taxon>
    </lineage>
</organism>
<evidence type="ECO:0000256" key="1">
    <source>
        <dbReference type="ARBA" id="ARBA00022679"/>
    </source>
</evidence>
<dbReference type="Gene3D" id="3.40.630.30">
    <property type="match status" value="1"/>
</dbReference>
<evidence type="ECO:0000256" key="2">
    <source>
        <dbReference type="ARBA" id="ARBA00023315"/>
    </source>
</evidence>
<gene>
    <name evidence="4" type="ORF">GCM10010124_20610</name>
</gene>
<evidence type="ECO:0000259" key="3">
    <source>
        <dbReference type="PROSITE" id="PS51186"/>
    </source>
</evidence>
<reference evidence="4" key="1">
    <citation type="journal article" date="2014" name="Int. J. Syst. Evol. Microbiol.">
        <title>Complete genome sequence of Corynebacterium casei LMG S-19264T (=DSM 44701T), isolated from a smear-ripened cheese.</title>
        <authorList>
            <consortium name="US DOE Joint Genome Institute (JGI-PGF)"/>
            <person name="Walter F."/>
            <person name="Albersmeier A."/>
            <person name="Kalinowski J."/>
            <person name="Ruckert C."/>
        </authorList>
    </citation>
    <scope>NUCLEOTIDE SEQUENCE</scope>
    <source>
        <strain evidence="4">JCM 3091</strain>
    </source>
</reference>
<dbReference type="InterPro" id="IPR000182">
    <property type="entry name" value="GNAT_dom"/>
</dbReference>
<dbReference type="EMBL" id="BMQC01000006">
    <property type="protein sequence ID" value="GGK27908.1"/>
    <property type="molecule type" value="Genomic_DNA"/>
</dbReference>
<protein>
    <submittedName>
        <fullName evidence="4">N-acetyltransferase GCN5</fullName>
    </submittedName>
</protein>
<dbReference type="Pfam" id="PF00583">
    <property type="entry name" value="Acetyltransf_1"/>
    <property type="match status" value="1"/>
</dbReference>
<keyword evidence="1" id="KW-0808">Transferase</keyword>
<comment type="caution">
    <text evidence="4">The sequence shown here is derived from an EMBL/GenBank/DDBJ whole genome shotgun (WGS) entry which is preliminary data.</text>
</comment>
<accession>A0A8J3BTW0</accession>
<dbReference type="PROSITE" id="PS51186">
    <property type="entry name" value="GNAT"/>
    <property type="match status" value="1"/>
</dbReference>
<dbReference type="InterPro" id="IPR050832">
    <property type="entry name" value="Bact_Acetyltransf"/>
</dbReference>
<dbReference type="AlphaFoldDB" id="A0A8J3BTW0"/>
<feature type="domain" description="N-acetyltransferase" evidence="3">
    <location>
        <begin position="137"/>
        <end position="278"/>
    </location>
</feature>
<sequence length="278" mass="29764">MLTVPVRSLGAGDRAEAYAVLDRDPLGGAQVAERLTQRGWHRWRAEGRLLGYGGPRPEALCWVGSHLIPVCADAAAVGAFGELLSVQPRTCASVVGRADAVLGLWEHLAPAWGPAREVRADQPLLLLDGPPAVAPDPEVRLVRRDEAAVLFPAAVAMYEEEIGMSPLADDGGAGYRSRLLELIRARRAYARVVDGEVVFKAELAVVTARTAQIQGVWVAPPWRGKGLAAPAMAAVVADALHRVAPTVSLYVNGYNTVARRAYERCGFRTVGTFATVLF</sequence>
<dbReference type="Pfam" id="PF13312">
    <property type="entry name" value="DUF4081"/>
    <property type="match status" value="1"/>
</dbReference>
<dbReference type="InterPro" id="IPR016794">
    <property type="entry name" value="UCP21603_acetyltransf"/>
</dbReference>
<keyword evidence="2" id="KW-0012">Acyltransferase</keyword>
<evidence type="ECO:0000313" key="4">
    <source>
        <dbReference type="EMBL" id="GGK27908.1"/>
    </source>
</evidence>
<dbReference type="GO" id="GO:0016747">
    <property type="term" value="F:acyltransferase activity, transferring groups other than amino-acyl groups"/>
    <property type="evidence" value="ECO:0007669"/>
    <property type="project" value="InterPro"/>
</dbReference>